<dbReference type="PATRIC" id="fig|1120927.3.peg.787"/>
<dbReference type="RefSeq" id="WP_016165957.1">
    <property type="nucleotide sequence ID" value="NZ_KE007360.1"/>
</dbReference>
<dbReference type="Proteomes" id="UP000016201">
    <property type="component" value="Unassembled WGS sequence"/>
</dbReference>
<keyword evidence="2" id="KW-1185">Reference proteome</keyword>
<name>R9B890_9GAMM</name>
<evidence type="ECO:0000313" key="1">
    <source>
        <dbReference type="EMBL" id="EOR10465.1"/>
    </source>
</evidence>
<reference evidence="1 2" key="1">
    <citation type="submission" date="2013-03" db="EMBL/GenBank/DDBJ databases">
        <title>The Genome Sequence of Acinetobacter tandoii CIP 107469.</title>
        <authorList>
            <consortium name="The Broad Institute Genome Sequencing Platform"/>
            <consortium name="The Broad Institute Genome Sequencing Center for Infectious Disease"/>
            <person name="Cerqueira G."/>
            <person name="Feldgarden M."/>
            <person name="Courvalin P."/>
            <person name="Perichon B."/>
            <person name="Grillot-Courvalin C."/>
            <person name="Clermont D."/>
            <person name="Rocha E."/>
            <person name="Yoon E.-J."/>
            <person name="Nemec A."/>
            <person name="Walker B."/>
            <person name="Young S.K."/>
            <person name="Zeng Q."/>
            <person name="Gargeya S."/>
            <person name="Fitzgerald M."/>
            <person name="Haas B."/>
            <person name="Abouelleil A."/>
            <person name="Alvarado L."/>
            <person name="Arachchi H.M."/>
            <person name="Berlin A.M."/>
            <person name="Chapman S.B."/>
            <person name="Dewar J."/>
            <person name="Goldberg J."/>
            <person name="Griggs A."/>
            <person name="Gujja S."/>
            <person name="Hansen M."/>
            <person name="Howarth C."/>
            <person name="Imamovic A."/>
            <person name="Larimer J."/>
            <person name="McCowan C."/>
            <person name="Murphy C."/>
            <person name="Neiman D."/>
            <person name="Pearson M."/>
            <person name="Priest M."/>
            <person name="Roberts A."/>
            <person name="Saif S."/>
            <person name="Shea T."/>
            <person name="Sisk P."/>
            <person name="Sykes S."/>
            <person name="Wortman J."/>
            <person name="Nusbaum C."/>
            <person name="Birren B."/>
        </authorList>
    </citation>
    <scope>NUCLEOTIDE SEQUENCE [LARGE SCALE GENOMIC DNA]</scope>
    <source>
        <strain evidence="1 2">CIP 107469</strain>
    </source>
</reference>
<gene>
    <name evidence="1" type="ORF">I593_00819</name>
</gene>
<evidence type="ECO:0000313" key="2">
    <source>
        <dbReference type="Proteomes" id="UP000016201"/>
    </source>
</evidence>
<dbReference type="EMBL" id="AQFM01000026">
    <property type="protein sequence ID" value="EOR10465.1"/>
    <property type="molecule type" value="Genomic_DNA"/>
</dbReference>
<protein>
    <recommendedName>
        <fullName evidence="3">DNA-binding protein</fullName>
    </recommendedName>
</protein>
<dbReference type="AlphaFoldDB" id="R9B890"/>
<dbReference type="OrthoDB" id="9806994at2"/>
<evidence type="ECO:0008006" key="3">
    <source>
        <dbReference type="Google" id="ProtNLM"/>
    </source>
</evidence>
<comment type="caution">
    <text evidence="1">The sequence shown here is derived from an EMBL/GenBank/DDBJ whole genome shotgun (WGS) entry which is preliminary data.</text>
</comment>
<accession>R9B890</accession>
<dbReference type="eggNOG" id="ENOG5031RX6">
    <property type="taxonomic scope" value="Bacteria"/>
</dbReference>
<proteinExistence type="predicted"/>
<sequence length="88" mass="9988">MSRQTRLSKMTEEEKLLATKLFWESPNDAIFPPTTVALVFNVSLQWLQLKRCEGGGIPFTKGLRKISYAKGDVIKYFEGQKLSNTMCA</sequence>
<organism evidence="1 2">
    <name type="scientific">Acinetobacter tandoii DSM 14970 = CIP 107469</name>
    <dbReference type="NCBI Taxonomy" id="1120927"/>
    <lineage>
        <taxon>Bacteria</taxon>
        <taxon>Pseudomonadati</taxon>
        <taxon>Pseudomonadota</taxon>
        <taxon>Gammaproteobacteria</taxon>
        <taxon>Moraxellales</taxon>
        <taxon>Moraxellaceae</taxon>
        <taxon>Acinetobacter</taxon>
    </lineage>
</organism>